<reference evidence="2" key="1">
    <citation type="journal article" date="2011" name="Genetics">
        <title>Massive changes in genome architecture accompany the transition to self-fertility in the filamentous fungus Neurospora tetrasperma.</title>
        <authorList>
            <person name="Ellison C.E."/>
            <person name="Stajich J.E."/>
            <person name="Jacobson D.J."/>
            <person name="Natvig D.O."/>
            <person name="Lapidus A."/>
            <person name="Foster B."/>
            <person name="Aerts A."/>
            <person name="Riley R."/>
            <person name="Lindquist E.A."/>
            <person name="Grigoriev I.V."/>
            <person name="Taylor J.W."/>
        </authorList>
    </citation>
    <scope>NUCLEOTIDE SEQUENCE [LARGE SCALE GENOMIC DNA]</scope>
    <source>
        <strain evidence="2">FGSC 2508 / P0657</strain>
    </source>
</reference>
<sequence>MSGFLAMPSTAQCSLTPSGRSAPIPCAAAATGVNGGDGIAQGSEYVVWHPNQIV</sequence>
<protein>
    <submittedName>
        <fullName evidence="1">Uncharacterized protein</fullName>
    </submittedName>
</protein>
<dbReference type="GeneID" id="20827358"/>
<keyword evidence="2" id="KW-1185">Reference proteome</keyword>
<evidence type="ECO:0000313" key="2">
    <source>
        <dbReference type="Proteomes" id="UP000008065"/>
    </source>
</evidence>
<dbReference type="Proteomes" id="UP000008065">
    <property type="component" value="Unassembled WGS sequence"/>
</dbReference>
<organism evidence="1 2">
    <name type="scientific">Neurospora tetrasperma (strain FGSC 2508 / ATCC MYA-4615 / P0657)</name>
    <dbReference type="NCBI Taxonomy" id="510951"/>
    <lineage>
        <taxon>Eukaryota</taxon>
        <taxon>Fungi</taxon>
        <taxon>Dikarya</taxon>
        <taxon>Ascomycota</taxon>
        <taxon>Pezizomycotina</taxon>
        <taxon>Sordariomycetes</taxon>
        <taxon>Sordariomycetidae</taxon>
        <taxon>Sordariales</taxon>
        <taxon>Sordariaceae</taxon>
        <taxon>Neurospora</taxon>
    </lineage>
</organism>
<name>F8MWY8_NEUT8</name>
<dbReference type="RefSeq" id="XP_009853792.1">
    <property type="nucleotide sequence ID" value="XM_009855490.1"/>
</dbReference>
<proteinExistence type="predicted"/>
<dbReference type="EMBL" id="GL891307">
    <property type="protein sequence ID" value="EGO54259.1"/>
    <property type="molecule type" value="Genomic_DNA"/>
</dbReference>
<dbReference type="HOGENOM" id="CLU_3056045_0_0_1"/>
<feature type="non-terminal residue" evidence="1">
    <location>
        <position position="54"/>
    </location>
</feature>
<dbReference type="KEGG" id="nte:NEUTE1DRAFT18829"/>
<evidence type="ECO:0000313" key="1">
    <source>
        <dbReference type="EMBL" id="EGO54259.1"/>
    </source>
</evidence>
<dbReference type="VEuPathDB" id="FungiDB:NEUTE1DRAFT_18829"/>
<gene>
    <name evidence="1" type="ORF">NEUTE1DRAFT_18829</name>
</gene>
<accession>F8MWY8</accession>
<dbReference type="AlphaFoldDB" id="F8MWY8"/>